<sequence length="125" mass="14052">MNKPLLAAVLITTSLIAGTAFAEDDCKDPVANWQPREVLRQQLEEQGWKISRIKVDDGCYEVKGYDQLGNKVKAEYFPASLRLRKLKIKFTEDATIPDWIPSSHPKALSTSNIPNKKAQPKVSIE</sequence>
<accession>A0ABQ5ZXQ2</accession>
<proteinExistence type="predicted"/>
<feature type="region of interest" description="Disordered" evidence="1">
    <location>
        <begin position="99"/>
        <end position="125"/>
    </location>
</feature>
<evidence type="ECO:0000313" key="5">
    <source>
        <dbReference type="Proteomes" id="UP001156682"/>
    </source>
</evidence>
<dbReference type="RefSeq" id="WP_084324614.1">
    <property type="nucleotide sequence ID" value="NZ_BSOR01000002.1"/>
</dbReference>
<keyword evidence="2" id="KW-0732">Signal</keyword>
<feature type="chain" id="PRO_5046653308" description="PepSY domain-containing protein" evidence="2">
    <location>
        <begin position="23"/>
        <end position="125"/>
    </location>
</feature>
<dbReference type="Pfam" id="PF13670">
    <property type="entry name" value="PepSY_2"/>
    <property type="match status" value="1"/>
</dbReference>
<evidence type="ECO:0000256" key="1">
    <source>
        <dbReference type="SAM" id="MobiDB-lite"/>
    </source>
</evidence>
<gene>
    <name evidence="4" type="ORF">GCM10007878_01980</name>
</gene>
<dbReference type="Proteomes" id="UP001156682">
    <property type="component" value="Unassembled WGS sequence"/>
</dbReference>
<feature type="domain" description="PepSY" evidence="3">
    <location>
        <begin position="7"/>
        <end position="82"/>
    </location>
</feature>
<dbReference type="EMBL" id="BSOR01000002">
    <property type="protein sequence ID" value="GLR62763.1"/>
    <property type="molecule type" value="Genomic_DNA"/>
</dbReference>
<organism evidence="4 5">
    <name type="scientific">Marinospirillum insulare</name>
    <dbReference type="NCBI Taxonomy" id="217169"/>
    <lineage>
        <taxon>Bacteria</taxon>
        <taxon>Pseudomonadati</taxon>
        <taxon>Pseudomonadota</taxon>
        <taxon>Gammaproteobacteria</taxon>
        <taxon>Oceanospirillales</taxon>
        <taxon>Oceanospirillaceae</taxon>
        <taxon>Marinospirillum</taxon>
    </lineage>
</organism>
<evidence type="ECO:0000259" key="3">
    <source>
        <dbReference type="Pfam" id="PF13670"/>
    </source>
</evidence>
<name>A0ABQ5ZXQ2_9GAMM</name>
<protein>
    <recommendedName>
        <fullName evidence="3">PepSY domain-containing protein</fullName>
    </recommendedName>
</protein>
<comment type="caution">
    <text evidence="4">The sequence shown here is derived from an EMBL/GenBank/DDBJ whole genome shotgun (WGS) entry which is preliminary data.</text>
</comment>
<dbReference type="InterPro" id="IPR025711">
    <property type="entry name" value="PepSY"/>
</dbReference>
<evidence type="ECO:0000313" key="4">
    <source>
        <dbReference type="EMBL" id="GLR62763.1"/>
    </source>
</evidence>
<evidence type="ECO:0000256" key="2">
    <source>
        <dbReference type="SAM" id="SignalP"/>
    </source>
</evidence>
<reference evidence="5" key="1">
    <citation type="journal article" date="2019" name="Int. J. Syst. Evol. Microbiol.">
        <title>The Global Catalogue of Microorganisms (GCM) 10K type strain sequencing project: providing services to taxonomists for standard genome sequencing and annotation.</title>
        <authorList>
            <consortium name="The Broad Institute Genomics Platform"/>
            <consortium name="The Broad Institute Genome Sequencing Center for Infectious Disease"/>
            <person name="Wu L."/>
            <person name="Ma J."/>
        </authorList>
    </citation>
    <scope>NUCLEOTIDE SEQUENCE [LARGE SCALE GENOMIC DNA]</scope>
    <source>
        <strain evidence="5">NBRC 100033</strain>
    </source>
</reference>
<keyword evidence="5" id="KW-1185">Reference proteome</keyword>
<feature type="signal peptide" evidence="2">
    <location>
        <begin position="1"/>
        <end position="22"/>
    </location>
</feature>